<evidence type="ECO:0000313" key="1">
    <source>
        <dbReference type="EMBL" id="MCH1626814.1"/>
    </source>
</evidence>
<dbReference type="EMBL" id="JAKTTI010000028">
    <property type="protein sequence ID" value="MCH1626814.1"/>
    <property type="molecule type" value="Genomic_DNA"/>
</dbReference>
<organism evidence="1 2">
    <name type="scientific">Fredinandcohnia quinoae</name>
    <dbReference type="NCBI Taxonomy" id="2918902"/>
    <lineage>
        <taxon>Bacteria</taxon>
        <taxon>Bacillati</taxon>
        <taxon>Bacillota</taxon>
        <taxon>Bacilli</taxon>
        <taxon>Bacillales</taxon>
        <taxon>Bacillaceae</taxon>
        <taxon>Fredinandcohnia</taxon>
    </lineage>
</organism>
<dbReference type="AlphaFoldDB" id="A0AAW5EDH2"/>
<accession>A0AAW5EDH2</accession>
<gene>
    <name evidence="1" type="ORF">MJG50_15880</name>
</gene>
<sequence length="110" mass="12649">MKRIILSGVFILLCFSIFGGSITNAEPINSEDETKVELSDEQKKELDALFTDLLETRKAIINKYVEFGIFSQEKADKKLSWLDKHYTKMKENGYVPMKGAHKHKGENHKD</sequence>
<comment type="caution">
    <text evidence="1">The sequence shown here is derived from an EMBL/GenBank/DDBJ whole genome shotgun (WGS) entry which is preliminary data.</text>
</comment>
<name>A0AAW5EDH2_9BACI</name>
<reference evidence="1" key="1">
    <citation type="submission" date="2022-02" db="EMBL/GenBank/DDBJ databases">
        <title>Fredinandcohnia quinoae sp. nov. isolated from Chenopodium quinoa seeds.</title>
        <authorList>
            <person name="Saati-Santamaria Z."/>
            <person name="Flores-Felix J.D."/>
            <person name="Igual J.M."/>
            <person name="Velazquez E."/>
            <person name="Garcia-Fraile P."/>
            <person name="Martinez-Molina E."/>
        </authorList>
    </citation>
    <scope>NUCLEOTIDE SEQUENCE</scope>
    <source>
        <strain evidence="1">SECRCQ15</strain>
    </source>
</reference>
<dbReference type="InterPro" id="IPR024485">
    <property type="entry name" value="DUF2680"/>
</dbReference>
<evidence type="ECO:0000313" key="2">
    <source>
        <dbReference type="Proteomes" id="UP001431131"/>
    </source>
</evidence>
<dbReference type="Pfam" id="PF10925">
    <property type="entry name" value="DUF2680"/>
    <property type="match status" value="1"/>
</dbReference>
<dbReference type="Proteomes" id="UP001431131">
    <property type="component" value="Unassembled WGS sequence"/>
</dbReference>
<keyword evidence="2" id="KW-1185">Reference proteome</keyword>
<protein>
    <submittedName>
        <fullName evidence="1">YckD family protein</fullName>
    </submittedName>
</protein>
<proteinExistence type="predicted"/>
<dbReference type="RefSeq" id="WP_240256731.1">
    <property type="nucleotide sequence ID" value="NZ_JAKTTI010000028.1"/>
</dbReference>